<keyword evidence="5" id="KW-1185">Reference proteome</keyword>
<dbReference type="PROSITE" id="PS51257">
    <property type="entry name" value="PROKAR_LIPOPROTEIN"/>
    <property type="match status" value="1"/>
</dbReference>
<dbReference type="InterPro" id="IPR012938">
    <property type="entry name" value="Glc/Sorbosone_DH"/>
</dbReference>
<dbReference type="InterPro" id="IPR011041">
    <property type="entry name" value="Quinoprot_gluc/sorb_DH_b-prop"/>
</dbReference>
<protein>
    <submittedName>
        <fullName evidence="4">PQQ-dependent sugar dehydrogenase</fullName>
    </submittedName>
</protein>
<gene>
    <name evidence="4" type="ORF">WJU16_18375</name>
</gene>
<dbReference type="Pfam" id="PF07995">
    <property type="entry name" value="GSDH"/>
    <property type="match status" value="1"/>
</dbReference>
<accession>A0ABZ2YJP5</accession>
<dbReference type="Gene3D" id="2.120.10.30">
    <property type="entry name" value="TolB, C-terminal domain"/>
    <property type="match status" value="1"/>
</dbReference>
<feature type="region of interest" description="Disordered" evidence="1">
    <location>
        <begin position="21"/>
        <end position="41"/>
    </location>
</feature>
<feature type="signal peptide" evidence="2">
    <location>
        <begin position="1"/>
        <end position="22"/>
    </location>
</feature>
<name>A0ABZ2YJP5_9BACT</name>
<dbReference type="EMBL" id="CP149822">
    <property type="protein sequence ID" value="WZN39947.1"/>
    <property type="molecule type" value="Genomic_DNA"/>
</dbReference>
<keyword evidence="2" id="KW-0732">Signal</keyword>
<feature type="chain" id="PRO_5045113387" evidence="2">
    <location>
        <begin position="23"/>
        <end position="372"/>
    </location>
</feature>
<evidence type="ECO:0000313" key="4">
    <source>
        <dbReference type="EMBL" id="WZN39947.1"/>
    </source>
</evidence>
<dbReference type="RefSeq" id="WP_341834909.1">
    <property type="nucleotide sequence ID" value="NZ_CP149822.1"/>
</dbReference>
<dbReference type="PANTHER" id="PTHR19328:SF13">
    <property type="entry name" value="HIPL1 PROTEIN"/>
    <property type="match status" value="1"/>
</dbReference>
<dbReference type="PANTHER" id="PTHR19328">
    <property type="entry name" value="HEDGEHOG-INTERACTING PROTEIN"/>
    <property type="match status" value="1"/>
</dbReference>
<organism evidence="4 5">
    <name type="scientific">Chitinophaga pollutisoli</name>
    <dbReference type="NCBI Taxonomy" id="3133966"/>
    <lineage>
        <taxon>Bacteria</taxon>
        <taxon>Pseudomonadati</taxon>
        <taxon>Bacteroidota</taxon>
        <taxon>Chitinophagia</taxon>
        <taxon>Chitinophagales</taxon>
        <taxon>Chitinophagaceae</taxon>
        <taxon>Chitinophaga</taxon>
    </lineage>
</organism>
<evidence type="ECO:0000256" key="1">
    <source>
        <dbReference type="SAM" id="MobiDB-lite"/>
    </source>
</evidence>
<sequence length="372" mass="40542">MKTTFPALLLLLLITATGGCGKKNTPTPGNPDLPEDPDWPTDKVREVVNAGINRPWEILWGPDNFIWMTERGGRISRVNPKTGEVLPLLTLPDIVSNGEGGLLGMALHPDFNNSPFVFVVYNYGTPYREKVVRYEYRNNALSAARVIIDNIPAAGIHNGSRLQFGPDGLLYITTGDAADADAAQDPASLSGKILRLRPDGAIPADNPVAGSPLWSLGHRNPQGLVFVGNTLYASEHGANTEDEVNIIEKHRNYGWPNVQGPCNGGEQTFCDANNVKPPIWSTGDGTFALCGLDFYNHDRIPGWKNSLLLVSLKNATLYQLKLSSNGQSVASTASWFTNRYGRLRDVCVSPYGRVYICTDASPGRIIEINNPN</sequence>
<proteinExistence type="predicted"/>
<dbReference type="InterPro" id="IPR011042">
    <property type="entry name" value="6-blade_b-propeller_TolB-like"/>
</dbReference>
<reference evidence="5" key="1">
    <citation type="submission" date="2024-03" db="EMBL/GenBank/DDBJ databases">
        <title>Chitinophaga horti sp. nov., isolated from garden soil.</title>
        <authorList>
            <person name="Lee D.S."/>
            <person name="Han D.M."/>
            <person name="Baek J.H."/>
            <person name="Choi D.G."/>
            <person name="Jeon J.H."/>
            <person name="Jeon C.O."/>
        </authorList>
    </citation>
    <scope>NUCLEOTIDE SEQUENCE [LARGE SCALE GENOMIC DNA]</scope>
    <source>
        <strain evidence="5">GPA1</strain>
    </source>
</reference>
<evidence type="ECO:0000313" key="5">
    <source>
        <dbReference type="Proteomes" id="UP001485459"/>
    </source>
</evidence>
<evidence type="ECO:0000259" key="3">
    <source>
        <dbReference type="Pfam" id="PF07995"/>
    </source>
</evidence>
<feature type="domain" description="Glucose/Sorbosone dehydrogenase" evidence="3">
    <location>
        <begin position="53"/>
        <end position="366"/>
    </location>
</feature>
<evidence type="ECO:0000256" key="2">
    <source>
        <dbReference type="SAM" id="SignalP"/>
    </source>
</evidence>
<dbReference type="SUPFAM" id="SSF50952">
    <property type="entry name" value="Soluble quinoprotein glucose dehydrogenase"/>
    <property type="match status" value="1"/>
</dbReference>
<dbReference type="Proteomes" id="UP001485459">
    <property type="component" value="Chromosome"/>
</dbReference>